<accession>A0A1U9VJR2</accession>
<feature type="compositionally biased region" description="Low complexity" evidence="1">
    <location>
        <begin position="1"/>
        <end position="11"/>
    </location>
</feature>
<evidence type="ECO:0000256" key="1">
    <source>
        <dbReference type="SAM" id="MobiDB-lite"/>
    </source>
</evidence>
<evidence type="ECO:0000313" key="2">
    <source>
        <dbReference type="EMBL" id="AQW30377.1"/>
    </source>
</evidence>
<feature type="region of interest" description="Disordered" evidence="1">
    <location>
        <begin position="1"/>
        <end position="25"/>
    </location>
</feature>
<dbReference type="AlphaFoldDB" id="A0A1U9VJR2"/>
<protein>
    <submittedName>
        <fullName evidence="2">Type III effector protein</fullName>
    </submittedName>
</protein>
<dbReference type="Proteomes" id="UP000189628">
    <property type="component" value="Chromosome"/>
</dbReference>
<organism evidence="2 3">
    <name type="scientific">blood disease bacterium A2-HR MARDI</name>
    <dbReference type="NCBI Taxonomy" id="1944648"/>
    <lineage>
        <taxon>Bacteria</taxon>
        <taxon>Pseudomonadati</taxon>
        <taxon>Pseudomonadota</taxon>
        <taxon>Betaproteobacteria</taxon>
        <taxon>Burkholderiales</taxon>
        <taxon>Burkholderiaceae</taxon>
        <taxon>Ralstonia</taxon>
        <taxon>Ralstonia solanacearum species complex</taxon>
    </lineage>
</organism>
<gene>
    <name evidence="2" type="ORF">B0B51_10605</name>
</gene>
<sequence>MKRIAAHAIPEPAREPIETPAPAPAPVIAQPTEATLALLDAAVRRLLREVNGSPTPARHAKKRRRIGQTEVAVLVFVTERKNANGRSEWVVERVRLGERALGMDVLSNCGELASLGSFDIGPVQSGGGTGAVAVVVEQYASRTTVADTGTATRPA</sequence>
<name>A0A1U9VJR2_9RALS</name>
<reference evidence="2 3" key="1">
    <citation type="submission" date="2017-02" db="EMBL/GenBank/DDBJ databases">
        <title>Blood Disease Bacterium A2-HR MARDI.</title>
        <authorList>
            <person name="Badrun R."/>
            <person name="Abu Bakar N."/>
            <person name="Laboh R."/>
        </authorList>
    </citation>
    <scope>NUCLEOTIDE SEQUENCE [LARGE SCALE GENOMIC DNA]</scope>
    <source>
        <strain evidence="2 3">A2-HR MARDI</strain>
    </source>
</reference>
<dbReference type="EMBL" id="CP019911">
    <property type="protein sequence ID" value="AQW30377.1"/>
    <property type="molecule type" value="Genomic_DNA"/>
</dbReference>
<proteinExistence type="predicted"/>
<dbReference type="RefSeq" id="WP_013210948.1">
    <property type="nucleotide sequence ID" value="NZ_CP019911.1"/>
</dbReference>
<evidence type="ECO:0000313" key="3">
    <source>
        <dbReference type="Proteomes" id="UP000189628"/>
    </source>
</evidence>